<sequence length="133" mass="15151">MKQSLEKDCIGKSRFEHRKKDKDEDDSGQLITIQYGTLPPIMAKCGEGTSNGGQVAHGNSEEEDDGMTYIEEDIDLEVERRIYSNLLKQLYQEGNPVADLLGKPSGQSFDYYVLYGMPKRKKIIPRTEKYRSP</sequence>
<keyword evidence="3" id="KW-1185">Reference proteome</keyword>
<protein>
    <submittedName>
        <fullName evidence="2">Uncharacterized protein</fullName>
    </submittedName>
</protein>
<dbReference type="EMBL" id="JBFOLK010000004">
    <property type="protein sequence ID" value="KAL2518097.1"/>
    <property type="molecule type" value="Genomic_DNA"/>
</dbReference>
<comment type="caution">
    <text evidence="2">The sequence shown here is derived from an EMBL/GenBank/DDBJ whole genome shotgun (WGS) entry which is preliminary data.</text>
</comment>
<evidence type="ECO:0000256" key="1">
    <source>
        <dbReference type="SAM" id="MobiDB-lite"/>
    </source>
</evidence>
<feature type="region of interest" description="Disordered" evidence="1">
    <location>
        <begin position="42"/>
        <end position="68"/>
    </location>
</feature>
<evidence type="ECO:0000313" key="2">
    <source>
        <dbReference type="EMBL" id="KAL2518097.1"/>
    </source>
</evidence>
<reference evidence="3" key="1">
    <citation type="submission" date="2024-07" db="EMBL/GenBank/DDBJ databases">
        <title>Two chromosome-level genome assemblies of Korean endemic species Abeliophyllum distichum and Forsythia ovata (Oleaceae).</title>
        <authorList>
            <person name="Jang H."/>
        </authorList>
    </citation>
    <scope>NUCLEOTIDE SEQUENCE [LARGE SCALE GENOMIC DNA]</scope>
</reference>
<feature type="region of interest" description="Disordered" evidence="1">
    <location>
        <begin position="1"/>
        <end position="30"/>
    </location>
</feature>
<name>A0ABD1TZD1_9LAMI</name>
<accession>A0ABD1TZD1</accession>
<feature type="compositionally biased region" description="Basic and acidic residues" evidence="1">
    <location>
        <begin position="1"/>
        <end position="14"/>
    </location>
</feature>
<gene>
    <name evidence="2" type="ORF">Adt_14344</name>
</gene>
<evidence type="ECO:0000313" key="3">
    <source>
        <dbReference type="Proteomes" id="UP001604336"/>
    </source>
</evidence>
<dbReference type="AlphaFoldDB" id="A0ABD1TZD1"/>
<proteinExistence type="predicted"/>
<dbReference type="Proteomes" id="UP001604336">
    <property type="component" value="Unassembled WGS sequence"/>
</dbReference>
<organism evidence="2 3">
    <name type="scientific">Abeliophyllum distichum</name>
    <dbReference type="NCBI Taxonomy" id="126358"/>
    <lineage>
        <taxon>Eukaryota</taxon>
        <taxon>Viridiplantae</taxon>
        <taxon>Streptophyta</taxon>
        <taxon>Embryophyta</taxon>
        <taxon>Tracheophyta</taxon>
        <taxon>Spermatophyta</taxon>
        <taxon>Magnoliopsida</taxon>
        <taxon>eudicotyledons</taxon>
        <taxon>Gunneridae</taxon>
        <taxon>Pentapetalae</taxon>
        <taxon>asterids</taxon>
        <taxon>lamiids</taxon>
        <taxon>Lamiales</taxon>
        <taxon>Oleaceae</taxon>
        <taxon>Forsythieae</taxon>
        <taxon>Abeliophyllum</taxon>
    </lineage>
</organism>